<evidence type="ECO:0000256" key="7">
    <source>
        <dbReference type="ARBA" id="ARBA00022840"/>
    </source>
</evidence>
<evidence type="ECO:0000259" key="15">
    <source>
        <dbReference type="PROSITE" id="PS51192"/>
    </source>
</evidence>
<dbReference type="PROSITE" id="PS51192">
    <property type="entry name" value="HELICASE_ATP_BIND_1"/>
    <property type="match status" value="1"/>
</dbReference>
<evidence type="ECO:0000256" key="13">
    <source>
        <dbReference type="ARBA" id="ARBA00049360"/>
    </source>
</evidence>
<dbReference type="CDD" id="cd17920">
    <property type="entry name" value="DEXHc_RecQ"/>
    <property type="match status" value="1"/>
</dbReference>
<keyword evidence="8" id="KW-0238">DNA-binding</keyword>
<dbReference type="NCBIfam" id="TIGR00614">
    <property type="entry name" value="recQ_fam"/>
    <property type="match status" value="1"/>
</dbReference>
<keyword evidence="7" id="KW-0067">ATP-binding</keyword>
<keyword evidence="18" id="KW-1185">Reference proteome</keyword>
<dbReference type="Pfam" id="PF00271">
    <property type="entry name" value="Helicase_C"/>
    <property type="match status" value="1"/>
</dbReference>
<reference evidence="17" key="2">
    <citation type="submission" date="2025-09" db="UniProtKB">
        <authorList>
            <consortium name="Ensembl"/>
        </authorList>
    </citation>
    <scope>IDENTIFICATION</scope>
</reference>
<dbReference type="CDD" id="cd18794">
    <property type="entry name" value="SF2_C_RecQ"/>
    <property type="match status" value="1"/>
</dbReference>
<keyword evidence="6" id="KW-0347">Helicase</keyword>
<evidence type="ECO:0000256" key="6">
    <source>
        <dbReference type="ARBA" id="ARBA00022806"/>
    </source>
</evidence>
<dbReference type="PROSITE" id="PS51194">
    <property type="entry name" value="HELICASE_CTER"/>
    <property type="match status" value="1"/>
</dbReference>
<keyword evidence="14" id="KW-0812">Transmembrane</keyword>
<keyword evidence="3" id="KW-0479">Metal-binding</keyword>
<evidence type="ECO:0000256" key="2">
    <source>
        <dbReference type="ARBA" id="ARBA00005446"/>
    </source>
</evidence>
<dbReference type="SMART" id="SM00487">
    <property type="entry name" value="DEXDc"/>
    <property type="match status" value="1"/>
</dbReference>
<evidence type="ECO:0000256" key="11">
    <source>
        <dbReference type="ARBA" id="ARBA00034617"/>
    </source>
</evidence>
<dbReference type="GO" id="GO:0046872">
    <property type="term" value="F:metal ion binding"/>
    <property type="evidence" value="ECO:0007669"/>
    <property type="project" value="UniProtKB-KW"/>
</dbReference>
<dbReference type="InterPro" id="IPR001650">
    <property type="entry name" value="Helicase_C-like"/>
</dbReference>
<dbReference type="PANTHER" id="PTHR13710">
    <property type="entry name" value="DNA HELICASE RECQ FAMILY MEMBER"/>
    <property type="match status" value="1"/>
</dbReference>
<evidence type="ECO:0000256" key="14">
    <source>
        <dbReference type="SAM" id="Phobius"/>
    </source>
</evidence>
<keyword evidence="14" id="KW-0472">Membrane</keyword>
<reference evidence="17" key="1">
    <citation type="submission" date="2025-08" db="UniProtKB">
        <authorList>
            <consortium name="Ensembl"/>
        </authorList>
    </citation>
    <scope>IDENTIFICATION</scope>
</reference>
<dbReference type="GeneTree" id="ENSGT00940000157800"/>
<dbReference type="GO" id="GO:0005634">
    <property type="term" value="C:nucleus"/>
    <property type="evidence" value="ECO:0007669"/>
    <property type="project" value="UniProtKB-SubCell"/>
</dbReference>
<dbReference type="SMART" id="SM00490">
    <property type="entry name" value="HELICc"/>
    <property type="match status" value="1"/>
</dbReference>
<evidence type="ECO:0000313" key="18">
    <source>
        <dbReference type="Proteomes" id="UP000694388"/>
    </source>
</evidence>
<dbReference type="AlphaFoldDB" id="A0A8C4WXC2"/>
<dbReference type="EC" id="5.6.2.4" evidence="12"/>
<dbReference type="Pfam" id="PF00270">
    <property type="entry name" value="DEAD"/>
    <property type="match status" value="1"/>
</dbReference>
<dbReference type="FunFam" id="3.40.50.300:FF:000444">
    <property type="entry name" value="ATP-dependent DNA helicase"/>
    <property type="match status" value="1"/>
</dbReference>
<feature type="transmembrane region" description="Helical" evidence="14">
    <location>
        <begin position="52"/>
        <end position="72"/>
    </location>
</feature>
<keyword evidence="9" id="KW-0413">Isomerase</keyword>
<comment type="catalytic activity">
    <reaction evidence="11">
        <text>Couples ATP hydrolysis with the unwinding of duplex DNA by translocating in the 3'-5' direction.</text>
        <dbReference type="EC" id="5.6.2.4"/>
    </reaction>
</comment>
<comment type="similarity">
    <text evidence="2">Belongs to the helicase family. RecQ subfamily.</text>
</comment>
<dbReference type="InterPro" id="IPR014001">
    <property type="entry name" value="Helicase_ATP-bd"/>
</dbReference>
<dbReference type="InterPro" id="IPR011545">
    <property type="entry name" value="DEAD/DEAH_box_helicase_dom"/>
</dbReference>
<proteinExistence type="inferred from homology"/>
<dbReference type="GO" id="GO:0005737">
    <property type="term" value="C:cytoplasm"/>
    <property type="evidence" value="ECO:0007669"/>
    <property type="project" value="TreeGrafter"/>
</dbReference>
<dbReference type="GO" id="GO:0009378">
    <property type="term" value="F:four-way junction helicase activity"/>
    <property type="evidence" value="ECO:0007669"/>
    <property type="project" value="TreeGrafter"/>
</dbReference>
<feature type="domain" description="Helicase C-terminal" evidence="16">
    <location>
        <begin position="244"/>
        <end position="388"/>
    </location>
</feature>
<evidence type="ECO:0000256" key="3">
    <source>
        <dbReference type="ARBA" id="ARBA00022723"/>
    </source>
</evidence>
<evidence type="ECO:0000256" key="12">
    <source>
        <dbReference type="ARBA" id="ARBA00034808"/>
    </source>
</evidence>
<evidence type="ECO:0000259" key="16">
    <source>
        <dbReference type="PROSITE" id="PS51194"/>
    </source>
</evidence>
<organism evidence="17 18">
    <name type="scientific">Eptatretus burgeri</name>
    <name type="common">Inshore hagfish</name>
    <dbReference type="NCBI Taxonomy" id="7764"/>
    <lineage>
        <taxon>Eukaryota</taxon>
        <taxon>Metazoa</taxon>
        <taxon>Chordata</taxon>
        <taxon>Craniata</taxon>
        <taxon>Vertebrata</taxon>
        <taxon>Cyclostomata</taxon>
        <taxon>Myxini</taxon>
        <taxon>Myxiniformes</taxon>
        <taxon>Myxinidae</taxon>
        <taxon>Eptatretinae</taxon>
        <taxon>Eptatretus</taxon>
    </lineage>
</organism>
<dbReference type="Gene3D" id="3.40.50.300">
    <property type="entry name" value="P-loop containing nucleotide triphosphate hydrolases"/>
    <property type="match status" value="2"/>
</dbReference>
<evidence type="ECO:0000256" key="1">
    <source>
        <dbReference type="ARBA" id="ARBA00004123"/>
    </source>
</evidence>
<evidence type="ECO:0000256" key="8">
    <source>
        <dbReference type="ARBA" id="ARBA00023125"/>
    </source>
</evidence>
<keyword evidence="14" id="KW-1133">Transmembrane helix</keyword>
<dbReference type="Proteomes" id="UP000694388">
    <property type="component" value="Unplaced"/>
</dbReference>
<protein>
    <recommendedName>
        <fullName evidence="12">DNA 3'-5' helicase</fullName>
        <ecNumber evidence="12">5.6.2.4</ecNumber>
    </recommendedName>
</protein>
<evidence type="ECO:0000256" key="5">
    <source>
        <dbReference type="ARBA" id="ARBA00022801"/>
    </source>
</evidence>
<evidence type="ECO:0000256" key="10">
    <source>
        <dbReference type="ARBA" id="ARBA00023242"/>
    </source>
</evidence>
<dbReference type="InterPro" id="IPR004589">
    <property type="entry name" value="DNA_helicase_ATP-dep_RecQ"/>
</dbReference>
<comment type="subcellular location">
    <subcellularLocation>
        <location evidence="1">Nucleus</location>
    </subcellularLocation>
</comment>
<dbReference type="GO" id="GO:0005694">
    <property type="term" value="C:chromosome"/>
    <property type="evidence" value="ECO:0007669"/>
    <property type="project" value="TreeGrafter"/>
</dbReference>
<dbReference type="GO" id="GO:0016787">
    <property type="term" value="F:hydrolase activity"/>
    <property type="evidence" value="ECO:0007669"/>
    <property type="project" value="UniProtKB-KW"/>
</dbReference>
<sequence>MANALVFEVLQRRFGFSSFRSQLQEDATTAIVSGEHDVFVSMPTGAGKSLCYMLPAVMASGITVVISPLIALMQDQLAHLKTLGIQAAAFNSRTPAAERRTIEAELQMDKPALRLLYLTPEMANSPIFVSRLTSLAKRGLLAHLVVDEAHCVSQWGHDFRPDYRRLGTLRQHLGSAVPCIALTATATPQVQEDIIKSLKLQTPPALFCASCFRPNLVYSVRFKDMLPDALADLARLASASLGTQGNDGLFAGSGIIYCRKRELCTSVAEELTDKGLKAKAYHAGLKASERTTVQTEWMAGITPIIVATISFGMGVDKANVRFVAHWNIAKSMAAYYQESGRAGRDGKMATCCLYYSRRDRDQVNFLLMQDIRKSQTRKGKVTAQEKATMLGFEALVGYCEDVGYDEESTDTHIDADVAKRKDQKEWKDFFQKQMNIRKEKKVKISVPRGERHLLLSYYMQSITSKFLYSDITLLGLNFYHLVLPAMTSRYHCFFL</sequence>
<dbReference type="GO" id="GO:0003677">
    <property type="term" value="F:DNA binding"/>
    <property type="evidence" value="ECO:0007669"/>
    <property type="project" value="UniProtKB-KW"/>
</dbReference>
<dbReference type="OMA" id="CRWQFLL"/>
<dbReference type="PROSITE" id="PS00690">
    <property type="entry name" value="DEAH_ATP_HELICASE"/>
    <property type="match status" value="1"/>
</dbReference>
<evidence type="ECO:0000313" key="17">
    <source>
        <dbReference type="Ensembl" id="ENSEBUP00000017693.1"/>
    </source>
</evidence>
<dbReference type="GO" id="GO:0000724">
    <property type="term" value="P:double-strand break repair via homologous recombination"/>
    <property type="evidence" value="ECO:0007669"/>
    <property type="project" value="TreeGrafter"/>
</dbReference>
<dbReference type="Ensembl" id="ENSEBUT00000018269.1">
    <property type="protein sequence ID" value="ENSEBUP00000017693.1"/>
    <property type="gene ID" value="ENSEBUG00000011061.1"/>
</dbReference>
<dbReference type="GO" id="GO:0005524">
    <property type="term" value="F:ATP binding"/>
    <property type="evidence" value="ECO:0007669"/>
    <property type="project" value="UniProtKB-KW"/>
</dbReference>
<name>A0A8C4WXC2_EPTBU</name>
<dbReference type="GO" id="GO:0043138">
    <property type="term" value="F:3'-5' DNA helicase activity"/>
    <property type="evidence" value="ECO:0007669"/>
    <property type="project" value="UniProtKB-EC"/>
</dbReference>
<keyword evidence="4" id="KW-0547">Nucleotide-binding</keyword>
<accession>A0A8C4WXC2</accession>
<dbReference type="InterPro" id="IPR002464">
    <property type="entry name" value="DNA/RNA_helicase_DEAH_CS"/>
</dbReference>
<dbReference type="SUPFAM" id="SSF52540">
    <property type="entry name" value="P-loop containing nucleoside triphosphate hydrolases"/>
    <property type="match status" value="1"/>
</dbReference>
<keyword evidence="5" id="KW-0378">Hydrolase</keyword>
<dbReference type="PANTHER" id="PTHR13710:SF152">
    <property type="entry name" value="ATP-DEPENDENT DNA HELICASE Q5"/>
    <property type="match status" value="1"/>
</dbReference>
<comment type="catalytic activity">
    <reaction evidence="13">
        <text>ATP + H2O = ADP + phosphate + H(+)</text>
        <dbReference type="Rhea" id="RHEA:13065"/>
        <dbReference type="ChEBI" id="CHEBI:15377"/>
        <dbReference type="ChEBI" id="CHEBI:15378"/>
        <dbReference type="ChEBI" id="CHEBI:30616"/>
        <dbReference type="ChEBI" id="CHEBI:43474"/>
        <dbReference type="ChEBI" id="CHEBI:456216"/>
    </reaction>
</comment>
<keyword evidence="10" id="KW-0539">Nucleus</keyword>
<evidence type="ECO:0000256" key="4">
    <source>
        <dbReference type="ARBA" id="ARBA00022741"/>
    </source>
</evidence>
<evidence type="ECO:0000256" key="9">
    <source>
        <dbReference type="ARBA" id="ARBA00023235"/>
    </source>
</evidence>
<dbReference type="InterPro" id="IPR027417">
    <property type="entry name" value="P-loop_NTPase"/>
</dbReference>
<feature type="domain" description="Helicase ATP-binding" evidence="15">
    <location>
        <begin position="29"/>
        <end position="204"/>
    </location>
</feature>